<keyword evidence="1" id="KW-1133">Transmembrane helix</keyword>
<dbReference type="Proteomes" id="UP001595945">
    <property type="component" value="Unassembled WGS sequence"/>
</dbReference>
<gene>
    <name evidence="2" type="ORF">ACFO9K_06465</name>
</gene>
<accession>A0ABD5Q058</accession>
<evidence type="ECO:0000313" key="2">
    <source>
        <dbReference type="EMBL" id="MFC4823900.1"/>
    </source>
</evidence>
<dbReference type="EMBL" id="JBHSHT010000001">
    <property type="protein sequence ID" value="MFC4823900.1"/>
    <property type="molecule type" value="Genomic_DNA"/>
</dbReference>
<feature type="transmembrane region" description="Helical" evidence="1">
    <location>
        <begin position="42"/>
        <end position="58"/>
    </location>
</feature>
<sequence length="116" mass="12618">MSIGRGTHGETETVFDWLVLLLAVALAGIHVYLGVVADERQFFVVAGVFVVGILLFFTEYWRATVYLLAAVYVATLGVLWLLGGMEYERVGLVPGAISTTFLGLAVYLFVRESSPG</sequence>
<dbReference type="AlphaFoldDB" id="A0ABD5Q058"/>
<keyword evidence="1" id="KW-0472">Membrane</keyword>
<feature type="transmembrane region" description="Helical" evidence="1">
    <location>
        <begin position="14"/>
        <end position="35"/>
    </location>
</feature>
<keyword evidence="3" id="KW-1185">Reference proteome</keyword>
<proteinExistence type="predicted"/>
<dbReference type="GeneID" id="73047161"/>
<dbReference type="RefSeq" id="WP_254270120.1">
    <property type="nucleotide sequence ID" value="NZ_CP100401.1"/>
</dbReference>
<organism evidence="2 3">
    <name type="scientific">Halorussus aquaticus</name>
    <dbReference type="NCBI Taxonomy" id="2953748"/>
    <lineage>
        <taxon>Archaea</taxon>
        <taxon>Methanobacteriati</taxon>
        <taxon>Methanobacteriota</taxon>
        <taxon>Stenosarchaea group</taxon>
        <taxon>Halobacteria</taxon>
        <taxon>Halobacteriales</taxon>
        <taxon>Haladaptataceae</taxon>
        <taxon>Halorussus</taxon>
    </lineage>
</organism>
<reference evidence="2 3" key="1">
    <citation type="journal article" date="2019" name="Int. J. Syst. Evol. Microbiol.">
        <title>The Global Catalogue of Microorganisms (GCM) 10K type strain sequencing project: providing services to taxonomists for standard genome sequencing and annotation.</title>
        <authorList>
            <consortium name="The Broad Institute Genomics Platform"/>
            <consortium name="The Broad Institute Genome Sequencing Center for Infectious Disease"/>
            <person name="Wu L."/>
            <person name="Ma J."/>
        </authorList>
    </citation>
    <scope>NUCLEOTIDE SEQUENCE [LARGE SCALE GENOMIC DNA]</scope>
    <source>
        <strain evidence="2 3">XZYJ18</strain>
    </source>
</reference>
<evidence type="ECO:0000256" key="1">
    <source>
        <dbReference type="SAM" id="Phobius"/>
    </source>
</evidence>
<keyword evidence="1" id="KW-0812">Transmembrane</keyword>
<protein>
    <submittedName>
        <fullName evidence="2">Uncharacterized protein</fullName>
    </submittedName>
</protein>
<evidence type="ECO:0000313" key="3">
    <source>
        <dbReference type="Proteomes" id="UP001595945"/>
    </source>
</evidence>
<comment type="caution">
    <text evidence="2">The sequence shown here is derived from an EMBL/GenBank/DDBJ whole genome shotgun (WGS) entry which is preliminary data.</text>
</comment>
<name>A0ABD5Q058_9EURY</name>
<feature type="transmembrane region" description="Helical" evidence="1">
    <location>
        <begin position="64"/>
        <end position="83"/>
    </location>
</feature>
<feature type="transmembrane region" description="Helical" evidence="1">
    <location>
        <begin position="90"/>
        <end position="110"/>
    </location>
</feature>